<dbReference type="HAMAP" id="MF_00651">
    <property type="entry name" value="Nuclease_YqgF"/>
    <property type="match status" value="1"/>
</dbReference>
<evidence type="ECO:0000256" key="1">
    <source>
        <dbReference type="ARBA" id="ARBA00022490"/>
    </source>
</evidence>
<evidence type="ECO:0000256" key="2">
    <source>
        <dbReference type="ARBA" id="ARBA00022517"/>
    </source>
</evidence>
<keyword evidence="4 5" id="KW-0378">Hydrolase</keyword>
<dbReference type="Pfam" id="PF03652">
    <property type="entry name" value="RuvX"/>
    <property type="match status" value="1"/>
</dbReference>
<dbReference type="InterPro" id="IPR012337">
    <property type="entry name" value="RNaseH-like_sf"/>
</dbReference>
<keyword evidence="8" id="KW-1185">Reference proteome</keyword>
<dbReference type="InterPro" id="IPR037027">
    <property type="entry name" value="YqgF/RNaseH-like_dom_sf"/>
</dbReference>
<evidence type="ECO:0000256" key="4">
    <source>
        <dbReference type="ARBA" id="ARBA00022801"/>
    </source>
</evidence>
<keyword evidence="2 5" id="KW-0690">Ribosome biogenesis</keyword>
<evidence type="ECO:0000256" key="5">
    <source>
        <dbReference type="HAMAP-Rule" id="MF_00651"/>
    </source>
</evidence>
<dbReference type="SUPFAM" id="SSF53098">
    <property type="entry name" value="Ribonuclease H-like"/>
    <property type="match status" value="1"/>
</dbReference>
<protein>
    <recommendedName>
        <fullName evidence="5">Putative pre-16S rRNA nuclease</fullName>
        <ecNumber evidence="5">3.1.-.-</ecNumber>
    </recommendedName>
</protein>
<organism evidence="7 8">
    <name type="scientific">Fictibacillus aquaticus</name>
    <dbReference type="NCBI Taxonomy" id="2021314"/>
    <lineage>
        <taxon>Bacteria</taxon>
        <taxon>Bacillati</taxon>
        <taxon>Bacillota</taxon>
        <taxon>Bacilli</taxon>
        <taxon>Bacillales</taxon>
        <taxon>Fictibacillaceae</taxon>
        <taxon>Fictibacillus</taxon>
    </lineage>
</organism>
<dbReference type="GO" id="GO:0005829">
    <property type="term" value="C:cytosol"/>
    <property type="evidence" value="ECO:0007669"/>
    <property type="project" value="TreeGrafter"/>
</dbReference>
<reference evidence="7 8" key="1">
    <citation type="submission" date="2017-07" db="EMBL/GenBank/DDBJ databases">
        <title>Fictibacillus sp. nov. GDSW-R2A3 Genome sequencing and assembly.</title>
        <authorList>
            <person name="Mayilraj S."/>
        </authorList>
    </citation>
    <scope>NUCLEOTIDE SEQUENCE [LARGE SCALE GENOMIC DNA]</scope>
    <source>
        <strain evidence="7 8">GDSW-R2A3</strain>
    </source>
</reference>
<dbReference type="CDD" id="cd16964">
    <property type="entry name" value="YqgF"/>
    <property type="match status" value="1"/>
</dbReference>
<feature type="domain" description="YqgF/RNase H-like" evidence="6">
    <location>
        <begin position="2"/>
        <end position="105"/>
    </location>
</feature>
<evidence type="ECO:0000313" key="8">
    <source>
        <dbReference type="Proteomes" id="UP000215059"/>
    </source>
</evidence>
<dbReference type="PANTHER" id="PTHR33317:SF4">
    <property type="entry name" value="POLYNUCLEOTIDYL TRANSFERASE, RIBONUCLEASE H-LIKE SUPERFAMILY PROTEIN"/>
    <property type="match status" value="1"/>
</dbReference>
<dbReference type="PANTHER" id="PTHR33317">
    <property type="entry name" value="POLYNUCLEOTIDYL TRANSFERASE, RIBONUCLEASE H-LIKE SUPERFAMILY PROTEIN"/>
    <property type="match status" value="1"/>
</dbReference>
<dbReference type="AlphaFoldDB" id="A0A235F9H7"/>
<dbReference type="OrthoDB" id="9796140at2"/>
<evidence type="ECO:0000259" key="6">
    <source>
        <dbReference type="SMART" id="SM00732"/>
    </source>
</evidence>
<dbReference type="EC" id="3.1.-.-" evidence="5"/>
<comment type="caution">
    <text evidence="7">The sequence shown here is derived from an EMBL/GenBank/DDBJ whole genome shotgun (WGS) entry which is preliminary data.</text>
</comment>
<name>A0A235F9H7_9BACL</name>
<dbReference type="GO" id="GO:0004518">
    <property type="term" value="F:nuclease activity"/>
    <property type="evidence" value="ECO:0007669"/>
    <property type="project" value="UniProtKB-KW"/>
</dbReference>
<dbReference type="Proteomes" id="UP000215059">
    <property type="component" value="Unassembled WGS sequence"/>
</dbReference>
<sequence length="140" mass="15279">MPRTMGLDVGTKTVGVALSDELGWTAQGVETVKRRPGRPDDEVFARLKVIAEENEVTLVIVGLPKNMNGTIGPSGEACQLFAKETEEKLELPVKLWDERLTTAAAERTLISADVSRKKRKSVIDKMAAALILQGYLDSVK</sequence>
<keyword evidence="1 5" id="KW-0963">Cytoplasm</keyword>
<gene>
    <name evidence="7" type="ORF">CGZ90_09025</name>
</gene>
<dbReference type="GO" id="GO:0000967">
    <property type="term" value="P:rRNA 5'-end processing"/>
    <property type="evidence" value="ECO:0007669"/>
    <property type="project" value="UniProtKB-UniRule"/>
</dbReference>
<comment type="function">
    <text evidence="5">Could be a nuclease involved in processing of the 5'-end of pre-16S rRNA.</text>
</comment>
<evidence type="ECO:0000313" key="7">
    <source>
        <dbReference type="EMBL" id="OYD58021.1"/>
    </source>
</evidence>
<dbReference type="InterPro" id="IPR006641">
    <property type="entry name" value="YqgF/RNaseH-like_dom"/>
</dbReference>
<dbReference type="SMART" id="SM00732">
    <property type="entry name" value="YqgFc"/>
    <property type="match status" value="1"/>
</dbReference>
<dbReference type="EMBL" id="NOII01000002">
    <property type="protein sequence ID" value="OYD58021.1"/>
    <property type="molecule type" value="Genomic_DNA"/>
</dbReference>
<dbReference type="InterPro" id="IPR005227">
    <property type="entry name" value="YqgF"/>
</dbReference>
<keyword evidence="3 5" id="KW-0540">Nuclease</keyword>
<dbReference type="Gene3D" id="3.30.420.140">
    <property type="entry name" value="YqgF/RNase H-like domain"/>
    <property type="match status" value="1"/>
</dbReference>
<dbReference type="GO" id="GO:0016788">
    <property type="term" value="F:hydrolase activity, acting on ester bonds"/>
    <property type="evidence" value="ECO:0007669"/>
    <property type="project" value="UniProtKB-UniRule"/>
</dbReference>
<dbReference type="NCBIfam" id="TIGR00250">
    <property type="entry name" value="RNAse_H_YqgF"/>
    <property type="match status" value="1"/>
</dbReference>
<dbReference type="RefSeq" id="WP_094252054.1">
    <property type="nucleotide sequence ID" value="NZ_JBHLXL010000001.1"/>
</dbReference>
<accession>A0A235F9H7</accession>
<comment type="similarity">
    <text evidence="5">Belongs to the YqgF HJR family.</text>
</comment>
<evidence type="ECO:0000256" key="3">
    <source>
        <dbReference type="ARBA" id="ARBA00022722"/>
    </source>
</evidence>
<comment type="subcellular location">
    <subcellularLocation>
        <location evidence="5">Cytoplasm</location>
    </subcellularLocation>
</comment>
<proteinExistence type="inferred from homology"/>